<proteinExistence type="predicted"/>
<dbReference type="PANTHER" id="PTHR33840">
    <property type="match status" value="1"/>
</dbReference>
<dbReference type="InterPro" id="IPR029058">
    <property type="entry name" value="AB_hydrolase_fold"/>
</dbReference>
<organism evidence="2 3">
    <name type="scientific">Ascobolus immersus RN42</name>
    <dbReference type="NCBI Taxonomy" id="1160509"/>
    <lineage>
        <taxon>Eukaryota</taxon>
        <taxon>Fungi</taxon>
        <taxon>Dikarya</taxon>
        <taxon>Ascomycota</taxon>
        <taxon>Pezizomycotina</taxon>
        <taxon>Pezizomycetes</taxon>
        <taxon>Pezizales</taxon>
        <taxon>Ascobolaceae</taxon>
        <taxon>Ascobolus</taxon>
    </lineage>
</organism>
<dbReference type="EMBL" id="ML119907">
    <property type="protein sequence ID" value="RPA71687.1"/>
    <property type="molecule type" value="Genomic_DNA"/>
</dbReference>
<dbReference type="InterPro" id="IPR018712">
    <property type="entry name" value="Tle1-like_cat"/>
</dbReference>
<dbReference type="Proteomes" id="UP000275078">
    <property type="component" value="Unassembled WGS sequence"/>
</dbReference>
<evidence type="ECO:0000259" key="1">
    <source>
        <dbReference type="Pfam" id="PF09994"/>
    </source>
</evidence>
<protein>
    <recommendedName>
        <fullName evidence="1">T6SS Phospholipase effector Tle1-like catalytic domain-containing protein</fullName>
    </recommendedName>
</protein>
<feature type="domain" description="T6SS Phospholipase effector Tle1-like catalytic" evidence="1">
    <location>
        <begin position="136"/>
        <end position="389"/>
    </location>
</feature>
<accession>A0A3N4HDI1</accession>
<dbReference type="Pfam" id="PF09994">
    <property type="entry name" value="T6SS_Tle1-like_cat"/>
    <property type="match status" value="1"/>
</dbReference>
<gene>
    <name evidence="2" type="ORF">BJ508DRAFT_87839</name>
</gene>
<dbReference type="STRING" id="1160509.A0A3N4HDI1"/>
<dbReference type="OrthoDB" id="3057168at2759"/>
<keyword evidence="3" id="KW-1185">Reference proteome</keyword>
<evidence type="ECO:0000313" key="3">
    <source>
        <dbReference type="Proteomes" id="UP000275078"/>
    </source>
</evidence>
<name>A0A3N4HDI1_ASCIM</name>
<sequence length="405" mass="46010">MNGSLSLQFSWQFRRQFRQCQSCGLHACSAQAVGRRRLNSARREDRGLVGLVESLHGEGWVLLLLLSYDGCNWGSEDSVAAECCWCLGALGLHRSLLVDLLHIQHLDPPFSPDKPIFSSPSTTSNPLIFFAMSCPKRIILLCDGTGNSASRSHDRSTNVKRLTDLLAQTYKGVRSKCRDPTHPKDTNTRLCTKSCPTETFTGQQVLYYQSGVGTSKDMGELSVGYSQGTGSGINDNILDAYCWLANNYRDGDEIFIFGFSRGAFTARVVANLVIQLGLFWRNRMYMLPLAWAQYSKKDHANWEYFKTQLWSKHYFFTRPVSIRVLGVWDTVGAVGTPDYMPEWMNSQKFHQSNVLNGIDYVFHVLALDEYRRTFGPTLFYLPDQDEKNARYYKNRKTGELEKFPG</sequence>
<evidence type="ECO:0000313" key="2">
    <source>
        <dbReference type="EMBL" id="RPA71687.1"/>
    </source>
</evidence>
<reference evidence="2 3" key="1">
    <citation type="journal article" date="2018" name="Nat. Ecol. Evol.">
        <title>Pezizomycetes genomes reveal the molecular basis of ectomycorrhizal truffle lifestyle.</title>
        <authorList>
            <person name="Murat C."/>
            <person name="Payen T."/>
            <person name="Noel B."/>
            <person name="Kuo A."/>
            <person name="Morin E."/>
            <person name="Chen J."/>
            <person name="Kohler A."/>
            <person name="Krizsan K."/>
            <person name="Balestrini R."/>
            <person name="Da Silva C."/>
            <person name="Montanini B."/>
            <person name="Hainaut M."/>
            <person name="Levati E."/>
            <person name="Barry K.W."/>
            <person name="Belfiori B."/>
            <person name="Cichocki N."/>
            <person name="Clum A."/>
            <person name="Dockter R.B."/>
            <person name="Fauchery L."/>
            <person name="Guy J."/>
            <person name="Iotti M."/>
            <person name="Le Tacon F."/>
            <person name="Lindquist E.A."/>
            <person name="Lipzen A."/>
            <person name="Malagnac F."/>
            <person name="Mello A."/>
            <person name="Molinier V."/>
            <person name="Miyauchi S."/>
            <person name="Poulain J."/>
            <person name="Riccioni C."/>
            <person name="Rubini A."/>
            <person name="Sitrit Y."/>
            <person name="Splivallo R."/>
            <person name="Traeger S."/>
            <person name="Wang M."/>
            <person name="Zifcakova L."/>
            <person name="Wipf D."/>
            <person name="Zambonelli A."/>
            <person name="Paolocci F."/>
            <person name="Nowrousian M."/>
            <person name="Ottonello S."/>
            <person name="Baldrian P."/>
            <person name="Spatafora J.W."/>
            <person name="Henrissat B."/>
            <person name="Nagy L.G."/>
            <person name="Aury J.M."/>
            <person name="Wincker P."/>
            <person name="Grigoriev I.V."/>
            <person name="Bonfante P."/>
            <person name="Martin F.M."/>
        </authorList>
    </citation>
    <scope>NUCLEOTIDE SEQUENCE [LARGE SCALE GENOMIC DNA]</scope>
    <source>
        <strain evidence="2 3">RN42</strain>
    </source>
</reference>
<dbReference type="SUPFAM" id="SSF53474">
    <property type="entry name" value="alpha/beta-Hydrolases"/>
    <property type="match status" value="1"/>
</dbReference>
<dbReference type="PANTHER" id="PTHR33840:SF1">
    <property type="entry name" value="TLE1 PHOSPHOLIPASE DOMAIN-CONTAINING PROTEIN"/>
    <property type="match status" value="1"/>
</dbReference>
<dbReference type="AlphaFoldDB" id="A0A3N4HDI1"/>